<comment type="caution">
    <text evidence="1">The sequence shown here is derived from an EMBL/GenBank/DDBJ whole genome shotgun (WGS) entry which is preliminary data.</text>
</comment>
<dbReference type="Proteomes" id="UP000031668">
    <property type="component" value="Unassembled WGS sequence"/>
</dbReference>
<dbReference type="AlphaFoldDB" id="A0A0C2LZR0"/>
<evidence type="ECO:0000313" key="1">
    <source>
        <dbReference type="EMBL" id="KII60225.1"/>
    </source>
</evidence>
<proteinExistence type="predicted"/>
<dbReference type="EMBL" id="JWZT01005751">
    <property type="protein sequence ID" value="KII60225.1"/>
    <property type="molecule type" value="Genomic_DNA"/>
</dbReference>
<reference evidence="1 2" key="1">
    <citation type="journal article" date="2014" name="Genome Biol. Evol.">
        <title>The genome of the myxosporean Thelohanellus kitauei shows adaptations to nutrient acquisition within its fish host.</title>
        <authorList>
            <person name="Yang Y."/>
            <person name="Xiong J."/>
            <person name="Zhou Z."/>
            <person name="Huo F."/>
            <person name="Miao W."/>
            <person name="Ran C."/>
            <person name="Liu Y."/>
            <person name="Zhang J."/>
            <person name="Feng J."/>
            <person name="Wang M."/>
            <person name="Wang M."/>
            <person name="Wang L."/>
            <person name="Yao B."/>
        </authorList>
    </citation>
    <scope>NUCLEOTIDE SEQUENCE [LARGE SCALE GENOMIC DNA]</scope>
    <source>
        <strain evidence="1">Wuqing</strain>
    </source>
</reference>
<gene>
    <name evidence="1" type="ORF">RF11_13387</name>
</gene>
<protein>
    <submittedName>
        <fullName evidence="1">Uncharacterized protein</fullName>
    </submittedName>
</protein>
<sequence>MLVFGIPNQEICNEINSIQIGCRYIELQWAEERGRMLSMYKSFTALVCEHRRVPIQSAIMSHENNVTISVNESITRNPKYLNMYLRYCGYRLIKTTDRQILIYAIQ</sequence>
<organism evidence="1 2">
    <name type="scientific">Thelohanellus kitauei</name>
    <name type="common">Myxosporean</name>
    <dbReference type="NCBI Taxonomy" id="669202"/>
    <lineage>
        <taxon>Eukaryota</taxon>
        <taxon>Metazoa</taxon>
        <taxon>Cnidaria</taxon>
        <taxon>Myxozoa</taxon>
        <taxon>Myxosporea</taxon>
        <taxon>Bivalvulida</taxon>
        <taxon>Platysporina</taxon>
        <taxon>Myxobolidae</taxon>
        <taxon>Thelohanellus</taxon>
    </lineage>
</organism>
<name>A0A0C2LZR0_THEKT</name>
<keyword evidence="2" id="KW-1185">Reference proteome</keyword>
<evidence type="ECO:0000313" key="2">
    <source>
        <dbReference type="Proteomes" id="UP000031668"/>
    </source>
</evidence>
<accession>A0A0C2LZR0</accession>